<dbReference type="GO" id="GO:0003677">
    <property type="term" value="F:DNA binding"/>
    <property type="evidence" value="ECO:0007669"/>
    <property type="project" value="UniProtKB-KW"/>
</dbReference>
<evidence type="ECO:0000259" key="7">
    <source>
        <dbReference type="PROSITE" id="PS50043"/>
    </source>
</evidence>
<dbReference type="GO" id="GO:0000160">
    <property type="term" value="P:phosphorelay signal transduction system"/>
    <property type="evidence" value="ECO:0007669"/>
    <property type="project" value="InterPro"/>
</dbReference>
<keyword evidence="4" id="KW-0804">Transcription</keyword>
<feature type="domain" description="HTH luxR-type" evidence="7">
    <location>
        <begin position="184"/>
        <end position="249"/>
    </location>
</feature>
<dbReference type="PANTHER" id="PTHR43214">
    <property type="entry name" value="TWO-COMPONENT RESPONSE REGULATOR"/>
    <property type="match status" value="1"/>
</dbReference>
<keyword evidence="1 5" id="KW-0597">Phosphoprotein</keyword>
<evidence type="ECO:0000256" key="6">
    <source>
        <dbReference type="SAM" id="MobiDB-lite"/>
    </source>
</evidence>
<dbReference type="InterPro" id="IPR058245">
    <property type="entry name" value="NreC/VraR/RcsB-like_REC"/>
</dbReference>
<dbReference type="InterPro" id="IPR000792">
    <property type="entry name" value="Tscrpt_reg_LuxR_C"/>
</dbReference>
<evidence type="ECO:0000313" key="9">
    <source>
        <dbReference type="EMBL" id="PTL72869.1"/>
    </source>
</evidence>
<dbReference type="AlphaFoldDB" id="A0A2T4UTK0"/>
<dbReference type="Pfam" id="PF00072">
    <property type="entry name" value="Response_reg"/>
    <property type="match status" value="1"/>
</dbReference>
<dbReference type="InterPro" id="IPR039420">
    <property type="entry name" value="WalR-like"/>
</dbReference>
<dbReference type="CDD" id="cd17535">
    <property type="entry name" value="REC_NarL-like"/>
    <property type="match status" value="1"/>
</dbReference>
<keyword evidence="3 9" id="KW-0238">DNA-binding</keyword>
<reference evidence="9 10" key="1">
    <citation type="submission" date="2018-03" db="EMBL/GenBank/DDBJ databases">
        <title>Bacteriophage NCPPB3778 and a type I-E CRISPR drive the evolution of the US Biological Select Agent, Rathayibacter toxicus.</title>
        <authorList>
            <person name="Davis E.W.II."/>
            <person name="Tabima J.F."/>
            <person name="Weisberg A.J."/>
            <person name="Dantas Lopes L."/>
            <person name="Wiseman M.S."/>
            <person name="Wiseman M.S."/>
            <person name="Pupko T."/>
            <person name="Belcher M.S."/>
            <person name="Sechler A.J."/>
            <person name="Tancos M.A."/>
            <person name="Schroeder B.K."/>
            <person name="Murray T.D."/>
            <person name="Luster D.G."/>
            <person name="Schneider W.L."/>
            <person name="Rogers E."/>
            <person name="Andreote F.D."/>
            <person name="Grunwald N.J."/>
            <person name="Putnam M.L."/>
            <person name="Chang J.H."/>
        </authorList>
    </citation>
    <scope>NUCLEOTIDE SEQUENCE [LARGE SCALE GENOMIC DNA]</scope>
    <source>
        <strain evidence="9 10">DSM 15933</strain>
    </source>
</reference>
<dbReference type="Gene3D" id="3.40.50.2300">
    <property type="match status" value="1"/>
</dbReference>
<sequence>MAHGGPRPGRILPRHRVPADHHRGPAAPGGPRVSAPIRVAVVDDQELFVHGLRMLLASQPDLVVAGTAHDGEAALALVDREPLDVVLMDIRMPLLDGLEATRRITGGEGAERTSGPQVIVLTTFRQEEAVFRSLRAGASAFLTKDATPEQLLATVRAVAAGDAPPVAADALVRRFAHVHGERRPEEVLAALSPREREIYALVAKGLTNAAVAGASFISEATVKTHVRSILVKLGLRSRVQIVVHAYENRLV</sequence>
<feature type="region of interest" description="Disordered" evidence="6">
    <location>
        <begin position="1"/>
        <end position="33"/>
    </location>
</feature>
<dbReference type="Proteomes" id="UP000241085">
    <property type="component" value="Unassembled WGS sequence"/>
</dbReference>
<accession>A0A2T4UTK0</accession>
<evidence type="ECO:0000313" key="10">
    <source>
        <dbReference type="Proteomes" id="UP000241085"/>
    </source>
</evidence>
<dbReference type="PRINTS" id="PR00038">
    <property type="entry name" value="HTHLUXR"/>
</dbReference>
<evidence type="ECO:0000256" key="5">
    <source>
        <dbReference type="PROSITE-ProRule" id="PRU00169"/>
    </source>
</evidence>
<dbReference type="Pfam" id="PF00196">
    <property type="entry name" value="GerE"/>
    <property type="match status" value="1"/>
</dbReference>
<dbReference type="InterPro" id="IPR011006">
    <property type="entry name" value="CheY-like_superfamily"/>
</dbReference>
<keyword evidence="10" id="KW-1185">Reference proteome</keyword>
<evidence type="ECO:0000256" key="2">
    <source>
        <dbReference type="ARBA" id="ARBA00023015"/>
    </source>
</evidence>
<keyword evidence="2" id="KW-0805">Transcription regulation</keyword>
<dbReference type="InterPro" id="IPR001789">
    <property type="entry name" value="Sig_transdc_resp-reg_receiver"/>
</dbReference>
<name>A0A2T4UTK0_9MICO</name>
<comment type="caution">
    <text evidence="9">The sequence shown here is derived from an EMBL/GenBank/DDBJ whole genome shotgun (WGS) entry which is preliminary data.</text>
</comment>
<dbReference type="PROSITE" id="PS50110">
    <property type="entry name" value="RESPONSE_REGULATORY"/>
    <property type="match status" value="1"/>
</dbReference>
<dbReference type="SMART" id="SM00421">
    <property type="entry name" value="HTH_LUXR"/>
    <property type="match status" value="1"/>
</dbReference>
<feature type="domain" description="Response regulatory" evidence="8">
    <location>
        <begin position="38"/>
        <end position="159"/>
    </location>
</feature>
<dbReference type="CDD" id="cd06170">
    <property type="entry name" value="LuxR_C_like"/>
    <property type="match status" value="1"/>
</dbReference>
<proteinExistence type="predicted"/>
<feature type="modified residue" description="4-aspartylphosphate" evidence="5">
    <location>
        <position position="89"/>
    </location>
</feature>
<dbReference type="SMART" id="SM00448">
    <property type="entry name" value="REC"/>
    <property type="match status" value="1"/>
</dbReference>
<evidence type="ECO:0000256" key="3">
    <source>
        <dbReference type="ARBA" id="ARBA00023125"/>
    </source>
</evidence>
<protein>
    <submittedName>
        <fullName evidence="9">DNA-binding response regulator</fullName>
    </submittedName>
</protein>
<dbReference type="EMBL" id="PZPL01000001">
    <property type="protein sequence ID" value="PTL72869.1"/>
    <property type="molecule type" value="Genomic_DNA"/>
</dbReference>
<evidence type="ECO:0000259" key="8">
    <source>
        <dbReference type="PROSITE" id="PS50110"/>
    </source>
</evidence>
<evidence type="ECO:0000256" key="4">
    <source>
        <dbReference type="ARBA" id="ARBA00023163"/>
    </source>
</evidence>
<dbReference type="SUPFAM" id="SSF52172">
    <property type="entry name" value="CheY-like"/>
    <property type="match status" value="1"/>
</dbReference>
<gene>
    <name evidence="9" type="ORF">C1I63_08420</name>
</gene>
<evidence type="ECO:0000256" key="1">
    <source>
        <dbReference type="ARBA" id="ARBA00022553"/>
    </source>
</evidence>
<organism evidence="9 10">
    <name type="scientific">Rathayibacter caricis DSM 15933</name>
    <dbReference type="NCBI Taxonomy" id="1328867"/>
    <lineage>
        <taxon>Bacteria</taxon>
        <taxon>Bacillati</taxon>
        <taxon>Actinomycetota</taxon>
        <taxon>Actinomycetes</taxon>
        <taxon>Micrococcales</taxon>
        <taxon>Microbacteriaceae</taxon>
        <taxon>Rathayibacter</taxon>
    </lineage>
</organism>
<dbReference type="PROSITE" id="PS50043">
    <property type="entry name" value="HTH_LUXR_2"/>
    <property type="match status" value="1"/>
</dbReference>
<dbReference type="PANTHER" id="PTHR43214:SF24">
    <property type="entry name" value="TRANSCRIPTIONAL REGULATORY PROTEIN NARL-RELATED"/>
    <property type="match status" value="1"/>
</dbReference>
<dbReference type="GO" id="GO:0006355">
    <property type="term" value="P:regulation of DNA-templated transcription"/>
    <property type="evidence" value="ECO:0007669"/>
    <property type="project" value="InterPro"/>
</dbReference>